<comment type="caution">
    <text evidence="1">The sequence shown here is derived from an EMBL/GenBank/DDBJ whole genome shotgun (WGS) entry which is preliminary data.</text>
</comment>
<accession>A0A139HDW8</accession>
<protein>
    <submittedName>
        <fullName evidence="1">Uncharacterized protein</fullName>
    </submittedName>
</protein>
<gene>
    <name evidence="1" type="ORF">AC578_4042</name>
</gene>
<evidence type="ECO:0000313" key="2">
    <source>
        <dbReference type="Proteomes" id="UP000070133"/>
    </source>
</evidence>
<evidence type="ECO:0000313" key="1">
    <source>
        <dbReference type="EMBL" id="KXT00655.1"/>
    </source>
</evidence>
<reference evidence="1 2" key="1">
    <citation type="submission" date="2015-07" db="EMBL/GenBank/DDBJ databases">
        <title>Comparative genomics of the Sigatoka disease complex on banana suggests a link between parallel evolutionary changes in Pseudocercospora fijiensis and Pseudocercospora eumusae and increased virulence on the banana host.</title>
        <authorList>
            <person name="Chang T.-C."/>
            <person name="Salvucci A."/>
            <person name="Crous P.W."/>
            <person name="Stergiopoulos I."/>
        </authorList>
    </citation>
    <scope>NUCLEOTIDE SEQUENCE [LARGE SCALE GENOMIC DNA]</scope>
    <source>
        <strain evidence="1 2">CBS 114824</strain>
    </source>
</reference>
<sequence>MLMAGGDSNEDTDTICMIFSATLLGCTREHHLRFPSVCAGQVHKKITQELIYVNQDREQQAVYDSLFA</sequence>
<dbReference type="EMBL" id="LFZN01000069">
    <property type="protein sequence ID" value="KXT00655.1"/>
    <property type="molecule type" value="Genomic_DNA"/>
</dbReference>
<organism evidence="1 2">
    <name type="scientific">Pseudocercospora eumusae</name>
    <dbReference type="NCBI Taxonomy" id="321146"/>
    <lineage>
        <taxon>Eukaryota</taxon>
        <taxon>Fungi</taxon>
        <taxon>Dikarya</taxon>
        <taxon>Ascomycota</taxon>
        <taxon>Pezizomycotina</taxon>
        <taxon>Dothideomycetes</taxon>
        <taxon>Dothideomycetidae</taxon>
        <taxon>Mycosphaerellales</taxon>
        <taxon>Mycosphaerellaceae</taxon>
        <taxon>Pseudocercospora</taxon>
    </lineage>
</organism>
<dbReference type="Proteomes" id="UP000070133">
    <property type="component" value="Unassembled WGS sequence"/>
</dbReference>
<name>A0A139HDW8_9PEZI</name>
<dbReference type="AlphaFoldDB" id="A0A139HDW8"/>
<dbReference type="STRING" id="321146.A0A139HDW8"/>
<proteinExistence type="predicted"/>
<keyword evidence="2" id="KW-1185">Reference proteome</keyword>